<dbReference type="PANTHER" id="PTHR34851:SF5">
    <property type="entry name" value="MARVEL DOMAIN-CONTAINING PROTEIN"/>
    <property type="match status" value="1"/>
</dbReference>
<organism evidence="3 4">
    <name type="scientific">Steinernema glaseri</name>
    <dbReference type="NCBI Taxonomy" id="37863"/>
    <lineage>
        <taxon>Eukaryota</taxon>
        <taxon>Metazoa</taxon>
        <taxon>Ecdysozoa</taxon>
        <taxon>Nematoda</taxon>
        <taxon>Chromadorea</taxon>
        <taxon>Rhabditida</taxon>
        <taxon>Tylenchina</taxon>
        <taxon>Panagrolaimomorpha</taxon>
        <taxon>Strongyloidoidea</taxon>
        <taxon>Steinernematidae</taxon>
        <taxon>Steinernema</taxon>
    </lineage>
</organism>
<proteinExistence type="predicted"/>
<dbReference type="AlphaFoldDB" id="A0A1I7ZQ04"/>
<keyword evidence="3" id="KW-1185">Reference proteome</keyword>
<keyword evidence="2" id="KW-1133">Transmembrane helix</keyword>
<sequence length="210" mass="22974">MSLSRDYSTCCCGSIKIEFGAAFVGCLYLLGSIGQIITAFVVYLGQISIVTPIIVNAVATILSALCLFVGIQRRLSTMVLPLMLIQLLNFLGIIGLAIFFVIALSSPSTISDSSDYEAFRDISDVHPTANKFYQQQVAYGVGLGACILSMLLCSWFMAITSACYQHFGGSATCCRQRVDRQAQWSTPPFRSSPPPSFAHFQPTPPQRRKY</sequence>
<dbReference type="PANTHER" id="PTHR34851">
    <property type="entry name" value="PROTEIN CBG05235-RELATED"/>
    <property type="match status" value="1"/>
</dbReference>
<dbReference type="Proteomes" id="UP000095287">
    <property type="component" value="Unplaced"/>
</dbReference>
<evidence type="ECO:0000256" key="2">
    <source>
        <dbReference type="SAM" id="Phobius"/>
    </source>
</evidence>
<reference evidence="4" key="1">
    <citation type="submission" date="2016-11" db="UniProtKB">
        <authorList>
            <consortium name="WormBaseParasite"/>
        </authorList>
    </citation>
    <scope>IDENTIFICATION</scope>
</reference>
<evidence type="ECO:0000313" key="3">
    <source>
        <dbReference type="Proteomes" id="UP000095287"/>
    </source>
</evidence>
<feature type="transmembrane region" description="Helical" evidence="2">
    <location>
        <begin position="21"/>
        <end position="43"/>
    </location>
</feature>
<feature type="transmembrane region" description="Helical" evidence="2">
    <location>
        <begin position="49"/>
        <end position="71"/>
    </location>
</feature>
<keyword evidence="2" id="KW-0472">Membrane</keyword>
<evidence type="ECO:0000256" key="1">
    <source>
        <dbReference type="SAM" id="MobiDB-lite"/>
    </source>
</evidence>
<dbReference type="WBParaSite" id="L893_g28772.t1">
    <property type="protein sequence ID" value="L893_g28772.t1"/>
    <property type="gene ID" value="L893_g28772"/>
</dbReference>
<feature type="transmembrane region" description="Helical" evidence="2">
    <location>
        <begin position="137"/>
        <end position="158"/>
    </location>
</feature>
<accession>A0A1I7ZQ04</accession>
<feature type="transmembrane region" description="Helical" evidence="2">
    <location>
        <begin position="83"/>
        <end position="104"/>
    </location>
</feature>
<keyword evidence="2" id="KW-0812">Transmembrane</keyword>
<protein>
    <submittedName>
        <fullName evidence="4">MARVEL domain-containing protein</fullName>
    </submittedName>
</protein>
<evidence type="ECO:0000313" key="4">
    <source>
        <dbReference type="WBParaSite" id="L893_g28772.t1"/>
    </source>
</evidence>
<name>A0A1I7ZQ04_9BILA</name>
<feature type="region of interest" description="Disordered" evidence="1">
    <location>
        <begin position="184"/>
        <end position="210"/>
    </location>
</feature>